<evidence type="ECO:0000313" key="6">
    <source>
        <dbReference type="Proteomes" id="UP000230750"/>
    </source>
</evidence>
<dbReference type="STRING" id="307972.A0A2G8KIQ1"/>
<keyword evidence="3" id="KW-0732">Signal</keyword>
<evidence type="ECO:0000259" key="4">
    <source>
        <dbReference type="PROSITE" id="PS51233"/>
    </source>
</evidence>
<protein>
    <submittedName>
        <fullName evidence="5">Zonadhesin</fullName>
    </submittedName>
</protein>
<evidence type="ECO:0000313" key="5">
    <source>
        <dbReference type="EMBL" id="PIK47857.1"/>
    </source>
</evidence>
<dbReference type="PROSITE" id="PS51233">
    <property type="entry name" value="VWFD"/>
    <property type="match status" value="1"/>
</dbReference>
<dbReference type="OrthoDB" id="6019304at2759"/>
<evidence type="ECO:0000256" key="2">
    <source>
        <dbReference type="ARBA" id="ARBA00023180"/>
    </source>
</evidence>
<comment type="caution">
    <text evidence="5">The sequence shown here is derived from an EMBL/GenBank/DDBJ whole genome shotgun (WGS) entry which is preliminary data.</text>
</comment>
<dbReference type="AlphaFoldDB" id="A0A2G8KIQ1"/>
<dbReference type="InterPro" id="IPR001846">
    <property type="entry name" value="VWF_type-D"/>
</dbReference>
<keyword evidence="6" id="KW-1185">Reference proteome</keyword>
<feature type="chain" id="PRO_5013822554" evidence="3">
    <location>
        <begin position="24"/>
        <end position="248"/>
    </location>
</feature>
<dbReference type="Proteomes" id="UP000230750">
    <property type="component" value="Unassembled WGS sequence"/>
</dbReference>
<evidence type="ECO:0000256" key="3">
    <source>
        <dbReference type="SAM" id="SignalP"/>
    </source>
</evidence>
<dbReference type="PANTHER" id="PTHR11339">
    <property type="entry name" value="EXTRACELLULAR MATRIX GLYCOPROTEIN RELATED"/>
    <property type="match status" value="1"/>
</dbReference>
<dbReference type="EMBL" id="MRZV01000553">
    <property type="protein sequence ID" value="PIK47857.1"/>
    <property type="molecule type" value="Genomic_DNA"/>
</dbReference>
<accession>A0A2G8KIQ1</accession>
<evidence type="ECO:0000256" key="1">
    <source>
        <dbReference type="ARBA" id="ARBA00023157"/>
    </source>
</evidence>
<keyword evidence="2" id="KW-0325">Glycoprotein</keyword>
<feature type="signal peptide" evidence="3">
    <location>
        <begin position="1"/>
        <end position="23"/>
    </location>
</feature>
<sequence length="248" mass="27735">MAAWQQFSTVWLALIIATTIVSGMSNCPDETVGLSCDNLNDRSEWGVCTVRGDPHINTLDGKEWRYFGHCEYILSEFCEDNDNDFQITADFDPRAKNPSQTYAASVTLKIGGDTFTIGVGGANPAIDTYTTAQGGYTVYVFANAANTKLYIRVTLNDEDIVRISYREKFHLIEIHFDYGTHYDQFVAVLFGMQESNDLKKMNSAGRDSRCLRQCWAGPPSAAQRGHIPAHEMYPSIAAPLHFMYRTVA</sequence>
<gene>
    <name evidence="5" type="ORF">BSL78_15274</name>
</gene>
<name>A0A2G8KIQ1_STIJA</name>
<organism evidence="5 6">
    <name type="scientific">Stichopus japonicus</name>
    <name type="common">Sea cucumber</name>
    <dbReference type="NCBI Taxonomy" id="307972"/>
    <lineage>
        <taxon>Eukaryota</taxon>
        <taxon>Metazoa</taxon>
        <taxon>Echinodermata</taxon>
        <taxon>Eleutherozoa</taxon>
        <taxon>Echinozoa</taxon>
        <taxon>Holothuroidea</taxon>
        <taxon>Aspidochirotacea</taxon>
        <taxon>Aspidochirotida</taxon>
        <taxon>Stichopodidae</taxon>
        <taxon>Apostichopus</taxon>
    </lineage>
</organism>
<dbReference type="InterPro" id="IPR050780">
    <property type="entry name" value="Mucin_vWF_Thrombospondin_sf"/>
</dbReference>
<reference evidence="5 6" key="1">
    <citation type="journal article" date="2017" name="PLoS Biol.">
        <title>The sea cucumber genome provides insights into morphological evolution and visceral regeneration.</title>
        <authorList>
            <person name="Zhang X."/>
            <person name="Sun L."/>
            <person name="Yuan J."/>
            <person name="Sun Y."/>
            <person name="Gao Y."/>
            <person name="Zhang L."/>
            <person name="Li S."/>
            <person name="Dai H."/>
            <person name="Hamel J.F."/>
            <person name="Liu C."/>
            <person name="Yu Y."/>
            <person name="Liu S."/>
            <person name="Lin W."/>
            <person name="Guo K."/>
            <person name="Jin S."/>
            <person name="Xu P."/>
            <person name="Storey K.B."/>
            <person name="Huan P."/>
            <person name="Zhang T."/>
            <person name="Zhou Y."/>
            <person name="Zhang J."/>
            <person name="Lin C."/>
            <person name="Li X."/>
            <person name="Xing L."/>
            <person name="Huo D."/>
            <person name="Sun M."/>
            <person name="Wang L."/>
            <person name="Mercier A."/>
            <person name="Li F."/>
            <person name="Yang H."/>
            <person name="Xiang J."/>
        </authorList>
    </citation>
    <scope>NUCLEOTIDE SEQUENCE [LARGE SCALE GENOMIC DNA]</scope>
    <source>
        <strain evidence="5">Shaxun</strain>
        <tissue evidence="5">Muscle</tissue>
    </source>
</reference>
<keyword evidence="1" id="KW-1015">Disulfide bond</keyword>
<feature type="domain" description="VWFD" evidence="4">
    <location>
        <begin position="46"/>
        <end position="223"/>
    </location>
</feature>
<proteinExistence type="predicted"/>
<dbReference type="Pfam" id="PF00094">
    <property type="entry name" value="VWD"/>
    <property type="match status" value="1"/>
</dbReference>